<dbReference type="EMBL" id="JANQDX010000001">
    <property type="protein sequence ID" value="KAL0928300.1"/>
    <property type="molecule type" value="Genomic_DNA"/>
</dbReference>
<dbReference type="SUPFAM" id="SSF51905">
    <property type="entry name" value="FAD/NAD(P)-binding domain"/>
    <property type="match status" value="2"/>
</dbReference>
<dbReference type="InterPro" id="IPR020946">
    <property type="entry name" value="Flavin_mOase-like"/>
</dbReference>
<evidence type="ECO:0000256" key="5">
    <source>
        <dbReference type="ARBA" id="ARBA00023002"/>
    </source>
</evidence>
<comment type="caution">
    <text evidence="7">The sequence shown here is derived from an EMBL/GenBank/DDBJ whole genome shotgun (WGS) entry which is preliminary data.</text>
</comment>
<gene>
    <name evidence="7" type="ORF">M5K25_000173</name>
</gene>
<keyword evidence="8" id="KW-1185">Reference proteome</keyword>
<reference evidence="7 8" key="1">
    <citation type="journal article" date="2024" name="Plant Biotechnol. J.">
        <title>Dendrobium thyrsiflorum genome and its molecular insights into genes involved in important horticultural traits.</title>
        <authorList>
            <person name="Chen B."/>
            <person name="Wang J.Y."/>
            <person name="Zheng P.J."/>
            <person name="Li K.L."/>
            <person name="Liang Y.M."/>
            <person name="Chen X.F."/>
            <person name="Zhang C."/>
            <person name="Zhao X."/>
            <person name="He X."/>
            <person name="Zhang G.Q."/>
            <person name="Liu Z.J."/>
            <person name="Xu Q."/>
        </authorList>
    </citation>
    <scope>NUCLEOTIDE SEQUENCE [LARGE SCALE GENOMIC DNA]</scope>
    <source>
        <strain evidence="7">GZMU011</strain>
    </source>
</reference>
<name>A0ABD0VT64_DENTH</name>
<accession>A0ABD0VT64</accession>
<organism evidence="7 8">
    <name type="scientific">Dendrobium thyrsiflorum</name>
    <name type="common">Pinecone-like raceme dendrobium</name>
    <name type="synonym">Orchid</name>
    <dbReference type="NCBI Taxonomy" id="117978"/>
    <lineage>
        <taxon>Eukaryota</taxon>
        <taxon>Viridiplantae</taxon>
        <taxon>Streptophyta</taxon>
        <taxon>Embryophyta</taxon>
        <taxon>Tracheophyta</taxon>
        <taxon>Spermatophyta</taxon>
        <taxon>Magnoliopsida</taxon>
        <taxon>Liliopsida</taxon>
        <taxon>Asparagales</taxon>
        <taxon>Orchidaceae</taxon>
        <taxon>Epidendroideae</taxon>
        <taxon>Malaxideae</taxon>
        <taxon>Dendrobiinae</taxon>
        <taxon>Dendrobium</taxon>
    </lineage>
</organism>
<dbReference type="Pfam" id="PF00743">
    <property type="entry name" value="FMO-like"/>
    <property type="match status" value="2"/>
</dbReference>
<keyword evidence="2 6" id="KW-0285">Flavoprotein</keyword>
<dbReference type="InterPro" id="IPR050346">
    <property type="entry name" value="FMO-like"/>
</dbReference>
<comment type="similarity">
    <text evidence="1 6">Belongs to the FMO family.</text>
</comment>
<keyword evidence="6" id="KW-0503">Monooxygenase</keyword>
<dbReference type="PANTHER" id="PTHR23023">
    <property type="entry name" value="DIMETHYLANILINE MONOOXYGENASE"/>
    <property type="match status" value="1"/>
</dbReference>
<dbReference type="Proteomes" id="UP001552299">
    <property type="component" value="Unassembled WGS sequence"/>
</dbReference>
<dbReference type="InterPro" id="IPR036188">
    <property type="entry name" value="FAD/NAD-bd_sf"/>
</dbReference>
<proteinExistence type="inferred from homology"/>
<keyword evidence="3 6" id="KW-0274">FAD</keyword>
<dbReference type="Gene3D" id="3.50.50.60">
    <property type="entry name" value="FAD/NAD(P)-binding domain"/>
    <property type="match status" value="2"/>
</dbReference>
<comment type="cofactor">
    <cofactor evidence="6">
        <name>FAD</name>
        <dbReference type="ChEBI" id="CHEBI:57692"/>
    </cofactor>
</comment>
<evidence type="ECO:0000313" key="7">
    <source>
        <dbReference type="EMBL" id="KAL0928300.1"/>
    </source>
</evidence>
<evidence type="ECO:0000256" key="1">
    <source>
        <dbReference type="ARBA" id="ARBA00009183"/>
    </source>
</evidence>
<keyword evidence="5 6" id="KW-0560">Oxidoreductase</keyword>
<protein>
    <recommendedName>
        <fullName evidence="6">Flavin-containing monooxygenase</fullName>
        <ecNumber evidence="6">1.-.-.-</ecNumber>
    </recommendedName>
</protein>
<evidence type="ECO:0000256" key="4">
    <source>
        <dbReference type="ARBA" id="ARBA00022857"/>
    </source>
</evidence>
<evidence type="ECO:0000313" key="8">
    <source>
        <dbReference type="Proteomes" id="UP001552299"/>
    </source>
</evidence>
<evidence type="ECO:0000256" key="6">
    <source>
        <dbReference type="RuleBase" id="RU361177"/>
    </source>
</evidence>
<dbReference type="GO" id="GO:0004497">
    <property type="term" value="F:monooxygenase activity"/>
    <property type="evidence" value="ECO:0007669"/>
    <property type="project" value="UniProtKB-KW"/>
</dbReference>
<dbReference type="InterPro" id="IPR000960">
    <property type="entry name" value="Flavin_mOase"/>
</dbReference>
<evidence type="ECO:0000256" key="3">
    <source>
        <dbReference type="ARBA" id="ARBA00022827"/>
    </source>
</evidence>
<dbReference type="EC" id="1.-.-.-" evidence="6"/>
<evidence type="ECO:0000256" key="2">
    <source>
        <dbReference type="ARBA" id="ARBA00022630"/>
    </source>
</evidence>
<keyword evidence="4" id="KW-0521">NADP</keyword>
<dbReference type="AlphaFoldDB" id="A0ABD0VT64"/>
<sequence length="373" mass="43448">MEQKKRVCIIEAGITGLAACKYLLEREFQPMVFEADRSIGGLWKSTPASTRLQTTRWDYQFSDFPWPEKVTEPSLDSKQVMEYLDSYAQRFGLNRHVRFGEKVEGIEYVGVGEEEMEAWHLWTRTGDAFGGGRRGVWHVIVRQDKDGAIERWIFSKFTESYLRKTIPIPKHSFFRGIAAGLLAVLPEHFYNKVEEGSIILKPSKTFEFRKNGVLTEGDVTTIKTDLVIYATGFKGDQKLGNIFISLWFQKVVAGTKDMIVPLYRECIHPQIPQMAIIAYSMSISNLYTSEIRARWLACFIDDGFKLPSKREMEKNIIEWDKYYKTYYGNSIHTWYNDQLCKDMRCNLRRKKIFFVDLFIPYGPTDYVGLELKK</sequence>
<dbReference type="PIRSF" id="PIRSF000332">
    <property type="entry name" value="FMO"/>
    <property type="match status" value="1"/>
</dbReference>